<dbReference type="EMBL" id="SPQQ01000010">
    <property type="protein sequence ID" value="TGE36030.1"/>
    <property type="molecule type" value="Genomic_DNA"/>
</dbReference>
<sequence length="64" mass="7355">MQALLNPKALATLYKEWRELTAEHEQDGKSIDCGESNVRSDFSAFAELDETISFEEMLILERAY</sequence>
<comment type="caution">
    <text evidence="1">The sequence shown here is derived from an EMBL/GenBank/DDBJ whole genome shotgun (WGS) entry which is preliminary data.</text>
</comment>
<proteinExistence type="predicted"/>
<evidence type="ECO:0000313" key="1">
    <source>
        <dbReference type="EMBL" id="TGE36030.1"/>
    </source>
</evidence>
<reference evidence="1 2" key="1">
    <citation type="submission" date="2019-03" db="EMBL/GenBank/DDBJ databases">
        <title>Draft Genome Sequence of Desulfosporosinus fructosivorans Strain 63.6F, Isolated from Marine Sediment in the Baltic Sea.</title>
        <authorList>
            <person name="Hausmann B."/>
            <person name="Vandieken V."/>
            <person name="Pjevac P."/>
            <person name="Schreck K."/>
            <person name="Herbold C.W."/>
            <person name="Loy A."/>
        </authorList>
    </citation>
    <scope>NUCLEOTIDE SEQUENCE [LARGE SCALE GENOMIC DNA]</scope>
    <source>
        <strain evidence="1 2">63.6F</strain>
    </source>
</reference>
<dbReference type="OrthoDB" id="9984642at2"/>
<name>A0A4Z0QZX9_9FIRM</name>
<dbReference type="Proteomes" id="UP000298460">
    <property type="component" value="Unassembled WGS sequence"/>
</dbReference>
<dbReference type="AlphaFoldDB" id="A0A4Z0QZX9"/>
<evidence type="ECO:0000313" key="2">
    <source>
        <dbReference type="Proteomes" id="UP000298460"/>
    </source>
</evidence>
<protein>
    <submittedName>
        <fullName evidence="1">Uncharacterized protein</fullName>
    </submittedName>
</protein>
<keyword evidence="2" id="KW-1185">Reference proteome</keyword>
<gene>
    <name evidence="1" type="ORF">E4K67_22065</name>
</gene>
<accession>A0A4Z0QZX9</accession>
<organism evidence="1 2">
    <name type="scientific">Desulfosporosinus fructosivorans</name>
    <dbReference type="NCBI Taxonomy" id="2018669"/>
    <lineage>
        <taxon>Bacteria</taxon>
        <taxon>Bacillati</taxon>
        <taxon>Bacillota</taxon>
        <taxon>Clostridia</taxon>
        <taxon>Eubacteriales</taxon>
        <taxon>Desulfitobacteriaceae</taxon>
        <taxon>Desulfosporosinus</taxon>
    </lineage>
</organism>